<dbReference type="OrthoDB" id="1933881at2759"/>
<proteinExistence type="predicted"/>
<dbReference type="GO" id="GO:0003676">
    <property type="term" value="F:nucleic acid binding"/>
    <property type="evidence" value="ECO:0007669"/>
    <property type="project" value="InterPro"/>
</dbReference>
<dbReference type="SUPFAM" id="SSF53098">
    <property type="entry name" value="Ribonuclease H-like"/>
    <property type="match status" value="1"/>
</dbReference>
<dbReference type="InterPro" id="IPR012337">
    <property type="entry name" value="RNaseH-like_sf"/>
</dbReference>
<dbReference type="InterPro" id="IPR036397">
    <property type="entry name" value="RNaseH_sf"/>
</dbReference>
<dbReference type="AlphaFoldDB" id="A0A1S3XG65"/>
<feature type="domain" description="RNase H type-1" evidence="1">
    <location>
        <begin position="89"/>
        <end position="152"/>
    </location>
</feature>
<dbReference type="Gene3D" id="3.30.420.10">
    <property type="entry name" value="Ribonuclease H-like superfamily/Ribonuclease H"/>
    <property type="match status" value="1"/>
</dbReference>
<dbReference type="InterPro" id="IPR002156">
    <property type="entry name" value="RNaseH_domain"/>
</dbReference>
<protein>
    <recommendedName>
        <fullName evidence="1">RNase H type-1 domain-containing protein</fullName>
    </recommendedName>
</protein>
<evidence type="ECO:0000259" key="1">
    <source>
        <dbReference type="Pfam" id="PF13456"/>
    </source>
</evidence>
<gene>
    <name evidence="2" type="primary">LOC107764704</name>
</gene>
<dbReference type="PANTHER" id="PTHR48475">
    <property type="entry name" value="RIBONUCLEASE H"/>
    <property type="match status" value="1"/>
</dbReference>
<name>A0A1S3XG65_TOBAC</name>
<accession>A0A1S3XG65</accession>
<organism evidence="2">
    <name type="scientific">Nicotiana tabacum</name>
    <name type="common">Common tobacco</name>
    <dbReference type="NCBI Taxonomy" id="4097"/>
    <lineage>
        <taxon>Eukaryota</taxon>
        <taxon>Viridiplantae</taxon>
        <taxon>Streptophyta</taxon>
        <taxon>Embryophyta</taxon>
        <taxon>Tracheophyta</taxon>
        <taxon>Spermatophyta</taxon>
        <taxon>Magnoliopsida</taxon>
        <taxon>eudicotyledons</taxon>
        <taxon>Gunneridae</taxon>
        <taxon>Pentapetalae</taxon>
        <taxon>asterids</taxon>
        <taxon>lamiids</taxon>
        <taxon>Solanales</taxon>
        <taxon>Solanaceae</taxon>
        <taxon>Nicotianoideae</taxon>
        <taxon>Nicotianeae</taxon>
        <taxon>Nicotiana</taxon>
    </lineage>
</organism>
<dbReference type="KEGG" id="nta:107764704"/>
<sequence>MSVEKVLEGKCIPNPKINAASVMVAYEMLENGFVPGKGFKTTAADIKRARKLKQRAWVLPNPVPHLSRSFVKSGMRSRLVTAIPSSMINPNKELIGIFEKLFDSFYCTNNMAEYEACILGLRLAAEMNVREVLVLGNSDLLVHQIQGEWEMRDMKLIPY</sequence>
<dbReference type="PANTHER" id="PTHR48475:SF1">
    <property type="entry name" value="RNASE H TYPE-1 DOMAIN-CONTAINING PROTEIN"/>
    <property type="match status" value="1"/>
</dbReference>
<evidence type="ECO:0000313" key="2">
    <source>
        <dbReference type="RefSeq" id="XP_016438794.1"/>
    </source>
</evidence>
<dbReference type="GO" id="GO:0004523">
    <property type="term" value="F:RNA-DNA hybrid ribonuclease activity"/>
    <property type="evidence" value="ECO:0007669"/>
    <property type="project" value="InterPro"/>
</dbReference>
<dbReference type="PaxDb" id="4097-A0A1S3XG65"/>
<dbReference type="RefSeq" id="XP_016438794.1">
    <property type="nucleotide sequence ID" value="XM_016583308.1"/>
</dbReference>
<dbReference type="Pfam" id="PF13456">
    <property type="entry name" value="RVT_3"/>
    <property type="match status" value="1"/>
</dbReference>
<reference evidence="2" key="1">
    <citation type="submission" date="2025-08" db="UniProtKB">
        <authorList>
            <consortium name="RefSeq"/>
        </authorList>
    </citation>
    <scope>IDENTIFICATION</scope>
</reference>